<keyword evidence="3" id="KW-1185">Reference proteome</keyword>
<sequence>MSRTVPSDVGRGTDGHVGGFGHLACGAAGLGITLLALSLGYAAVVAAAEAVPLLSTTFIVLGATIAWVALWLALDAALLYRRRSAG</sequence>
<dbReference type="Proteomes" id="UP001596328">
    <property type="component" value="Unassembled WGS sequence"/>
</dbReference>
<comment type="caution">
    <text evidence="2">The sequence shown here is derived from an EMBL/GenBank/DDBJ whole genome shotgun (WGS) entry which is preliminary data.</text>
</comment>
<keyword evidence="1" id="KW-0812">Transmembrane</keyword>
<keyword evidence="1" id="KW-0472">Membrane</keyword>
<protein>
    <submittedName>
        <fullName evidence="2">Uncharacterized protein</fullName>
    </submittedName>
</protein>
<keyword evidence="1" id="KW-1133">Transmembrane helix</keyword>
<feature type="transmembrane region" description="Helical" evidence="1">
    <location>
        <begin position="20"/>
        <end position="44"/>
    </location>
</feature>
<dbReference type="AlphaFoldDB" id="A0ABD5S2F5"/>
<evidence type="ECO:0000313" key="3">
    <source>
        <dbReference type="Proteomes" id="UP001596328"/>
    </source>
</evidence>
<feature type="transmembrane region" description="Helical" evidence="1">
    <location>
        <begin position="50"/>
        <end position="74"/>
    </location>
</feature>
<proteinExistence type="predicted"/>
<evidence type="ECO:0000256" key="1">
    <source>
        <dbReference type="SAM" id="Phobius"/>
    </source>
</evidence>
<name>A0ABD5S2F5_9EURY</name>
<organism evidence="2 3">
    <name type="scientific">Halobium palmae</name>
    <dbReference type="NCBI Taxonomy" id="1776492"/>
    <lineage>
        <taxon>Archaea</taxon>
        <taxon>Methanobacteriati</taxon>
        <taxon>Methanobacteriota</taxon>
        <taxon>Stenosarchaea group</taxon>
        <taxon>Halobacteria</taxon>
        <taxon>Halobacteriales</taxon>
        <taxon>Haloferacaceae</taxon>
        <taxon>Halobium</taxon>
    </lineage>
</organism>
<dbReference type="EMBL" id="JBHSWU010000718">
    <property type="protein sequence ID" value="MFC6725810.1"/>
    <property type="molecule type" value="Genomic_DNA"/>
</dbReference>
<accession>A0ABD5S2F5</accession>
<evidence type="ECO:0000313" key="2">
    <source>
        <dbReference type="EMBL" id="MFC6725810.1"/>
    </source>
</evidence>
<reference evidence="2 3" key="1">
    <citation type="journal article" date="2019" name="Int. J. Syst. Evol. Microbiol.">
        <title>The Global Catalogue of Microorganisms (GCM) 10K type strain sequencing project: providing services to taxonomists for standard genome sequencing and annotation.</title>
        <authorList>
            <consortium name="The Broad Institute Genomics Platform"/>
            <consortium name="The Broad Institute Genome Sequencing Center for Infectious Disease"/>
            <person name="Wu L."/>
            <person name="Ma J."/>
        </authorList>
    </citation>
    <scope>NUCLEOTIDE SEQUENCE [LARGE SCALE GENOMIC DNA]</scope>
    <source>
        <strain evidence="2 3">NBRC 111368</strain>
    </source>
</reference>
<gene>
    <name evidence="2" type="ORF">ACFQE1_15830</name>
</gene>